<accession>A0A1G2LNU2</accession>
<sequence>MMKLQFLLDANISPETAIFLRSFGFEVKSLIEAGLGGINDAEVAKIAEREKRVIITFDLDFGEMYYFASKKKFGVMVLRFDDQRVETVNAVLKRFFETGRTVLTRRSRKLIILTETEMRIIE</sequence>
<dbReference type="Pfam" id="PF18480">
    <property type="entry name" value="DUF5615"/>
    <property type="match status" value="1"/>
</dbReference>
<proteinExistence type="predicted"/>
<dbReference type="EMBL" id="MHQY01000032">
    <property type="protein sequence ID" value="OHA13243.1"/>
    <property type="molecule type" value="Genomic_DNA"/>
</dbReference>
<reference evidence="2 3" key="1">
    <citation type="journal article" date="2016" name="Nat. Commun.">
        <title>Thousands of microbial genomes shed light on interconnected biogeochemical processes in an aquifer system.</title>
        <authorList>
            <person name="Anantharaman K."/>
            <person name="Brown C.T."/>
            <person name="Hug L.A."/>
            <person name="Sharon I."/>
            <person name="Castelle C.J."/>
            <person name="Probst A.J."/>
            <person name="Thomas B.C."/>
            <person name="Singh A."/>
            <person name="Wilkins M.J."/>
            <person name="Karaoz U."/>
            <person name="Brodie E.L."/>
            <person name="Williams K.H."/>
            <person name="Hubbard S.S."/>
            <person name="Banfield J.F."/>
        </authorList>
    </citation>
    <scope>NUCLEOTIDE SEQUENCE [LARGE SCALE GENOMIC DNA]</scope>
</reference>
<feature type="domain" description="DUF5615" evidence="1">
    <location>
        <begin position="5"/>
        <end position="98"/>
    </location>
</feature>
<dbReference type="InterPro" id="IPR041049">
    <property type="entry name" value="DUF5615"/>
</dbReference>
<organism evidence="2 3">
    <name type="scientific">Candidatus Sungbacteria bacterium RIFCSPLOWO2_12_FULL_41_11</name>
    <dbReference type="NCBI Taxonomy" id="1802286"/>
    <lineage>
        <taxon>Bacteria</taxon>
        <taxon>Candidatus Sungiibacteriota</taxon>
    </lineage>
</organism>
<dbReference type="AlphaFoldDB" id="A0A1G2LNU2"/>
<evidence type="ECO:0000313" key="2">
    <source>
        <dbReference type="EMBL" id="OHA13243.1"/>
    </source>
</evidence>
<evidence type="ECO:0000259" key="1">
    <source>
        <dbReference type="Pfam" id="PF18480"/>
    </source>
</evidence>
<protein>
    <recommendedName>
        <fullName evidence="1">DUF5615 domain-containing protein</fullName>
    </recommendedName>
</protein>
<evidence type="ECO:0000313" key="3">
    <source>
        <dbReference type="Proteomes" id="UP000177171"/>
    </source>
</evidence>
<comment type="caution">
    <text evidence="2">The sequence shown here is derived from an EMBL/GenBank/DDBJ whole genome shotgun (WGS) entry which is preliminary data.</text>
</comment>
<name>A0A1G2LNU2_9BACT</name>
<dbReference type="Proteomes" id="UP000177171">
    <property type="component" value="Unassembled WGS sequence"/>
</dbReference>
<gene>
    <name evidence="2" type="ORF">A3G49_01020</name>
</gene>